<evidence type="ECO:0000256" key="1">
    <source>
        <dbReference type="SAM" id="MobiDB-lite"/>
    </source>
</evidence>
<accession>A0ABQ6E571</accession>
<comment type="caution">
    <text evidence="2">The sequence shown here is derived from an EMBL/GenBank/DDBJ whole genome shotgun (WGS) entry which is preliminary data.</text>
</comment>
<organism evidence="2 3">
    <name type="scientific">Psychromonas marina</name>
    <dbReference type="NCBI Taxonomy" id="88364"/>
    <lineage>
        <taxon>Bacteria</taxon>
        <taxon>Pseudomonadati</taxon>
        <taxon>Pseudomonadota</taxon>
        <taxon>Gammaproteobacteria</taxon>
        <taxon>Alteromonadales</taxon>
        <taxon>Psychromonadaceae</taxon>
        <taxon>Psychromonas</taxon>
    </lineage>
</organism>
<evidence type="ECO:0000313" key="3">
    <source>
        <dbReference type="Proteomes" id="UP001157353"/>
    </source>
</evidence>
<name>A0ABQ6E571_9GAMM</name>
<sequence>MGNRNKEHLSNDASDSEISEWLEDHTDEHIEFIEQQARKKNSGAERGKVRRNIEEIKEKNRLKELLGDDYDLLDS</sequence>
<feature type="region of interest" description="Disordered" evidence="1">
    <location>
        <begin position="1"/>
        <end position="21"/>
    </location>
</feature>
<dbReference type="EMBL" id="BSPQ01000019">
    <property type="protein sequence ID" value="GLS92265.1"/>
    <property type="molecule type" value="Genomic_DNA"/>
</dbReference>
<evidence type="ECO:0000313" key="2">
    <source>
        <dbReference type="EMBL" id="GLS92265.1"/>
    </source>
</evidence>
<proteinExistence type="predicted"/>
<reference evidence="3" key="1">
    <citation type="journal article" date="2019" name="Int. J. Syst. Evol. Microbiol.">
        <title>The Global Catalogue of Microorganisms (GCM) 10K type strain sequencing project: providing services to taxonomists for standard genome sequencing and annotation.</title>
        <authorList>
            <consortium name="The Broad Institute Genomics Platform"/>
            <consortium name="The Broad Institute Genome Sequencing Center for Infectious Disease"/>
            <person name="Wu L."/>
            <person name="Ma J."/>
        </authorList>
    </citation>
    <scope>NUCLEOTIDE SEQUENCE [LARGE SCALE GENOMIC DNA]</scope>
    <source>
        <strain evidence="3">NBRC 103166</strain>
    </source>
</reference>
<dbReference type="NCBIfam" id="NF046101">
    <property type="entry name" value="PA3496_fam"/>
    <property type="match status" value="1"/>
</dbReference>
<gene>
    <name evidence="2" type="ORF">GCM10007916_33350</name>
</gene>
<dbReference type="Proteomes" id="UP001157353">
    <property type="component" value="Unassembled WGS sequence"/>
</dbReference>
<feature type="compositionally biased region" description="Basic and acidic residues" evidence="1">
    <location>
        <begin position="1"/>
        <end position="10"/>
    </location>
</feature>
<dbReference type="InterPro" id="IPR058059">
    <property type="entry name" value="PA3496-like"/>
</dbReference>
<keyword evidence="3" id="KW-1185">Reference proteome</keyword>
<evidence type="ECO:0008006" key="4">
    <source>
        <dbReference type="Google" id="ProtNLM"/>
    </source>
</evidence>
<dbReference type="RefSeq" id="WP_284205363.1">
    <property type="nucleotide sequence ID" value="NZ_BSPQ01000019.1"/>
</dbReference>
<protein>
    <recommendedName>
        <fullName evidence="4">DUF3545 family protein</fullName>
    </recommendedName>
</protein>